<name>A0A024GLK4_9STRA</name>
<reference evidence="1 2" key="1">
    <citation type="submission" date="2012-05" db="EMBL/GenBank/DDBJ databases">
        <title>Recombination and specialization in a pathogen metapopulation.</title>
        <authorList>
            <person name="Gardiner A."/>
            <person name="Kemen E."/>
            <person name="Schultz-Larsen T."/>
            <person name="MacLean D."/>
            <person name="Van Oosterhout C."/>
            <person name="Jones J.D.G."/>
        </authorList>
    </citation>
    <scope>NUCLEOTIDE SEQUENCE [LARGE SCALE GENOMIC DNA]</scope>
    <source>
        <strain evidence="1 2">Ac Nc2</strain>
    </source>
</reference>
<keyword evidence="2" id="KW-1185">Reference proteome</keyword>
<dbReference type="Proteomes" id="UP000053237">
    <property type="component" value="Unassembled WGS sequence"/>
</dbReference>
<accession>A0A024GLK4</accession>
<sequence length="431" mass="48388">MDQQESTTRTEMSFLEHRGQEITSGLAVCSSHVALLSQTYQLWTCQLAKKHFVQVGDIVLLLKNVQMKAFQQLRKRCKSANYWGIVVQVVALTRGMQAVDVKLFADYSTVSTSNRDVLPVSSIHHYEDHISMLKDCVRWHAFSECTIHFQTGAETIIRVKKVLVASQHTFSALANALSVPDEEMVQATVIGYQSYSQSEKKVRMERSIAPAYAFLDSRLIDTLESAKVDMIDIPSKNVSPPQSSTPSPPRKTLDIQDVDESDLEACVLDFFQNERVNSVSSPSFSSPSMRSVLVRGLYATQPLQNVLLTQEKRAVKVLLQSKTATKCAHNSLNSTPIDISQLTTTRKWKRSQCNVPFFSIDLMACVGFKALAATIYNQLGAYLGNHFISSHVQAFYCSTDGIQREIHWNGNRTSNWEIFCANVCHLSLYIL</sequence>
<evidence type="ECO:0000313" key="1">
    <source>
        <dbReference type="EMBL" id="CCI47380.1"/>
    </source>
</evidence>
<comment type="caution">
    <text evidence="1">The sequence shown here is derived from an EMBL/GenBank/DDBJ whole genome shotgun (WGS) entry which is preliminary data.</text>
</comment>
<organism evidence="1 2">
    <name type="scientific">Albugo candida</name>
    <dbReference type="NCBI Taxonomy" id="65357"/>
    <lineage>
        <taxon>Eukaryota</taxon>
        <taxon>Sar</taxon>
        <taxon>Stramenopiles</taxon>
        <taxon>Oomycota</taxon>
        <taxon>Peronosporomycetes</taxon>
        <taxon>Albuginales</taxon>
        <taxon>Albuginaceae</taxon>
        <taxon>Albugo</taxon>
    </lineage>
</organism>
<dbReference type="EMBL" id="CAIX01000168">
    <property type="protein sequence ID" value="CCI47380.1"/>
    <property type="molecule type" value="Genomic_DNA"/>
</dbReference>
<gene>
    <name evidence="1" type="ORF">BN9_083870</name>
</gene>
<evidence type="ECO:0000313" key="2">
    <source>
        <dbReference type="Proteomes" id="UP000053237"/>
    </source>
</evidence>
<protein>
    <submittedName>
        <fullName evidence="1">Uncharacterized protein</fullName>
    </submittedName>
</protein>
<dbReference type="AlphaFoldDB" id="A0A024GLK4"/>
<proteinExistence type="predicted"/>
<dbReference type="InParanoid" id="A0A024GLK4"/>